<dbReference type="SUPFAM" id="SSF47598">
    <property type="entry name" value="Ribbon-helix-helix"/>
    <property type="match status" value="1"/>
</dbReference>
<dbReference type="Pfam" id="PF05534">
    <property type="entry name" value="HicB"/>
    <property type="match status" value="1"/>
</dbReference>
<dbReference type="InterPro" id="IPR008651">
    <property type="entry name" value="Uncharacterised_HicB"/>
</dbReference>
<organism evidence="1 2">
    <name type="scientific">Roseospira navarrensis</name>
    <dbReference type="NCBI Taxonomy" id="140058"/>
    <lineage>
        <taxon>Bacteria</taxon>
        <taxon>Pseudomonadati</taxon>
        <taxon>Pseudomonadota</taxon>
        <taxon>Alphaproteobacteria</taxon>
        <taxon>Rhodospirillales</taxon>
        <taxon>Rhodospirillaceae</taxon>
        <taxon>Roseospira</taxon>
    </lineage>
</organism>
<protein>
    <submittedName>
        <fullName evidence="1">Toxin-antitoxin system HicB family antitoxin</fullName>
    </submittedName>
</protein>
<accession>A0A7X1ZAS9</accession>
<evidence type="ECO:0000313" key="2">
    <source>
        <dbReference type="Proteomes" id="UP000434582"/>
    </source>
</evidence>
<reference evidence="1 2" key="1">
    <citation type="submission" date="2019-10" db="EMBL/GenBank/DDBJ databases">
        <title>Draft whole-genome sequence of the purple nonsulfur photosynthetic bacterium Roseospira navarrensis DSM 15114.</title>
        <authorList>
            <person name="Kyndt J.A."/>
            <person name="Meyer T.E."/>
        </authorList>
    </citation>
    <scope>NUCLEOTIDE SEQUENCE [LARGE SCALE GENOMIC DNA]</scope>
    <source>
        <strain evidence="1 2">DSM 15114</strain>
    </source>
</reference>
<dbReference type="RefSeq" id="WP_153340051.1">
    <property type="nucleotide sequence ID" value="NZ_WIVE01000001.1"/>
</dbReference>
<name>A0A7X1ZAS9_9PROT</name>
<dbReference type="GO" id="GO:0006355">
    <property type="term" value="P:regulation of DNA-templated transcription"/>
    <property type="evidence" value="ECO:0007669"/>
    <property type="project" value="InterPro"/>
</dbReference>
<dbReference type="Proteomes" id="UP000434582">
    <property type="component" value="Unassembled WGS sequence"/>
</dbReference>
<dbReference type="InterPro" id="IPR010985">
    <property type="entry name" value="Ribbon_hlx_hlx"/>
</dbReference>
<sequence length="120" mass="13065">MTAGLDHDGLSCKGYVGSLAYSAEDGVFHGRLEFIRDLVTYEGTDAASLRAAFEGAVDDYLALCAEEGRAPDTPFKGSFNVRPGPDLHRRAMLAARRKGISLNVLVRDALRAHLDREADR</sequence>
<comment type="caution">
    <text evidence="1">The sequence shown here is derived from an EMBL/GenBank/DDBJ whole genome shotgun (WGS) entry which is preliminary data.</text>
</comment>
<keyword evidence="2" id="KW-1185">Reference proteome</keyword>
<dbReference type="SUPFAM" id="SSF143100">
    <property type="entry name" value="TTHA1013/TTHA0281-like"/>
    <property type="match status" value="1"/>
</dbReference>
<proteinExistence type="predicted"/>
<gene>
    <name evidence="1" type="ORF">GHC57_00625</name>
</gene>
<evidence type="ECO:0000313" key="1">
    <source>
        <dbReference type="EMBL" id="MQX35013.1"/>
    </source>
</evidence>
<dbReference type="AlphaFoldDB" id="A0A7X1ZAS9"/>
<dbReference type="OrthoDB" id="5297106at2"/>
<dbReference type="EMBL" id="WIVE01000001">
    <property type="protein sequence ID" value="MQX35013.1"/>
    <property type="molecule type" value="Genomic_DNA"/>
</dbReference>
<dbReference type="InterPro" id="IPR035069">
    <property type="entry name" value="TTHA1013/TTHA0281-like"/>
</dbReference>